<organism evidence="2 3">
    <name type="scientific">Pontiella desulfatans</name>
    <dbReference type="NCBI Taxonomy" id="2750659"/>
    <lineage>
        <taxon>Bacteria</taxon>
        <taxon>Pseudomonadati</taxon>
        <taxon>Kiritimatiellota</taxon>
        <taxon>Kiritimatiellia</taxon>
        <taxon>Kiritimatiellales</taxon>
        <taxon>Pontiellaceae</taxon>
        <taxon>Pontiella</taxon>
    </lineage>
</organism>
<evidence type="ECO:0000313" key="3">
    <source>
        <dbReference type="Proteomes" id="UP000366872"/>
    </source>
</evidence>
<protein>
    <recommendedName>
        <fullName evidence="4">TRASH domain-containing protein</fullName>
    </recommendedName>
</protein>
<feature type="signal peptide" evidence="1">
    <location>
        <begin position="1"/>
        <end position="22"/>
    </location>
</feature>
<dbReference type="EMBL" id="CAAHFG010000001">
    <property type="protein sequence ID" value="VGO12336.1"/>
    <property type="molecule type" value="Genomic_DNA"/>
</dbReference>
<name>A0A6C2TYR5_PONDE</name>
<gene>
    <name evidence="2" type="ORF">PDESU_00888</name>
</gene>
<reference evidence="2 3" key="1">
    <citation type="submission" date="2019-04" db="EMBL/GenBank/DDBJ databases">
        <authorList>
            <person name="Van Vliet M D."/>
        </authorList>
    </citation>
    <scope>NUCLEOTIDE SEQUENCE [LARGE SCALE GENOMIC DNA]</scope>
    <source>
        <strain evidence="2 3">F1</strain>
    </source>
</reference>
<dbReference type="AlphaFoldDB" id="A0A6C2TYR5"/>
<evidence type="ECO:0008006" key="4">
    <source>
        <dbReference type="Google" id="ProtNLM"/>
    </source>
</evidence>
<feature type="chain" id="PRO_5025404404" description="TRASH domain-containing protein" evidence="1">
    <location>
        <begin position="23"/>
        <end position="128"/>
    </location>
</feature>
<dbReference type="Proteomes" id="UP000366872">
    <property type="component" value="Unassembled WGS sequence"/>
</dbReference>
<proteinExistence type="predicted"/>
<keyword evidence="3" id="KW-1185">Reference proteome</keyword>
<dbReference type="RefSeq" id="WP_136078011.1">
    <property type="nucleotide sequence ID" value="NZ_CAAHFG010000001.1"/>
</dbReference>
<accession>A0A6C2TYR5</accession>
<keyword evidence="1" id="KW-0732">Signal</keyword>
<dbReference type="PROSITE" id="PS51257">
    <property type="entry name" value="PROKAR_LIPOPROTEIN"/>
    <property type="match status" value="1"/>
</dbReference>
<evidence type="ECO:0000256" key="1">
    <source>
        <dbReference type="SAM" id="SignalP"/>
    </source>
</evidence>
<sequence>MIKRLLALLLLTSFGCQTPVPPAEPTEEMASLPETPVAADDWRLKGKEDLDEYLMGVTLIHRSYRPHPEEEWDHDHCKFCDAPFSQAEAHENPLRVGYVTENHYHWVCERCFGDFKVRFKWTVAEAQD</sequence>
<evidence type="ECO:0000313" key="2">
    <source>
        <dbReference type="EMBL" id="VGO12336.1"/>
    </source>
</evidence>